<evidence type="ECO:0000313" key="2">
    <source>
        <dbReference type="Proteomes" id="UP000250796"/>
    </source>
</evidence>
<dbReference type="KEGG" id="minf:MESINF_1338"/>
<sequence>MSSLKNKCTSGRSVSLVRSTTYPVFYYDTIVLKSKDYFFLLNRLLKETGTKY</sequence>
<gene>
    <name evidence="1" type="ORF">MESINF_1338</name>
</gene>
<reference evidence="1 2" key="1">
    <citation type="submission" date="2017-01" db="EMBL/GenBank/DDBJ databases">
        <authorList>
            <person name="Erauso G."/>
        </authorList>
    </citation>
    <scope>NUCLEOTIDE SEQUENCE [LARGE SCALE GENOMIC DNA]</scope>
    <source>
        <strain evidence="1">MESINF1</strain>
    </source>
</reference>
<keyword evidence="2" id="KW-1185">Reference proteome</keyword>
<proteinExistence type="predicted"/>
<evidence type="ECO:0000313" key="1">
    <source>
        <dbReference type="EMBL" id="SSC12782.1"/>
    </source>
</evidence>
<name>A0A7Z7PP91_9BACT</name>
<organism evidence="1 2">
    <name type="scientific">Mesotoga infera</name>
    <dbReference type="NCBI Taxonomy" id="1236046"/>
    <lineage>
        <taxon>Bacteria</taxon>
        <taxon>Thermotogati</taxon>
        <taxon>Thermotogota</taxon>
        <taxon>Thermotogae</taxon>
        <taxon>Kosmotogales</taxon>
        <taxon>Kosmotogaceae</taxon>
        <taxon>Mesotoga</taxon>
    </lineage>
</organism>
<dbReference type="AlphaFoldDB" id="A0A7Z7PP91"/>
<dbReference type="Proteomes" id="UP000250796">
    <property type="component" value="Chromosome MESINF"/>
</dbReference>
<dbReference type="EMBL" id="LS974202">
    <property type="protein sequence ID" value="SSC12782.1"/>
    <property type="molecule type" value="Genomic_DNA"/>
</dbReference>
<accession>A0A7Z7PP91</accession>
<protein>
    <submittedName>
        <fullName evidence="1">Uncharacterized protein</fullName>
    </submittedName>
</protein>